<name>A0A8J2KM42_9HEXA</name>
<feature type="region of interest" description="Disordered" evidence="1">
    <location>
        <begin position="1"/>
        <end position="32"/>
    </location>
</feature>
<sequence>LYDKLGTPAKTISKQKTSDHVSPDQIQLPGEGRQDGCEILQEQRRFQEVVLKRLATIELEVKEVKGLILAQDSSLPEFEGVPDLPVETDVQYHELCRRLQAHDSQERSKLIRVLSLIGGSNADQATRRILARLLGNELTNKMNFSGKNGKINFGSSPLYRVVV</sequence>
<reference evidence="2" key="1">
    <citation type="submission" date="2021-06" db="EMBL/GenBank/DDBJ databases">
        <authorList>
            <person name="Hodson N. C."/>
            <person name="Mongue J. A."/>
            <person name="Jaron S. K."/>
        </authorList>
    </citation>
    <scope>NUCLEOTIDE SEQUENCE</scope>
</reference>
<protein>
    <recommendedName>
        <fullName evidence="4">DUF4806 domain-containing protein</fullName>
    </recommendedName>
</protein>
<evidence type="ECO:0008006" key="4">
    <source>
        <dbReference type="Google" id="ProtNLM"/>
    </source>
</evidence>
<dbReference type="EMBL" id="CAJVCH010434679">
    <property type="protein sequence ID" value="CAG7818947.1"/>
    <property type="molecule type" value="Genomic_DNA"/>
</dbReference>
<feature type="non-terminal residue" evidence="2">
    <location>
        <position position="163"/>
    </location>
</feature>
<accession>A0A8J2KM42</accession>
<dbReference type="Proteomes" id="UP000708208">
    <property type="component" value="Unassembled WGS sequence"/>
</dbReference>
<organism evidence="2 3">
    <name type="scientific">Allacma fusca</name>
    <dbReference type="NCBI Taxonomy" id="39272"/>
    <lineage>
        <taxon>Eukaryota</taxon>
        <taxon>Metazoa</taxon>
        <taxon>Ecdysozoa</taxon>
        <taxon>Arthropoda</taxon>
        <taxon>Hexapoda</taxon>
        <taxon>Collembola</taxon>
        <taxon>Symphypleona</taxon>
        <taxon>Sminthuridae</taxon>
        <taxon>Allacma</taxon>
    </lineage>
</organism>
<dbReference type="OrthoDB" id="6614320at2759"/>
<evidence type="ECO:0000313" key="3">
    <source>
        <dbReference type="Proteomes" id="UP000708208"/>
    </source>
</evidence>
<evidence type="ECO:0000256" key="1">
    <source>
        <dbReference type="SAM" id="MobiDB-lite"/>
    </source>
</evidence>
<dbReference type="AlphaFoldDB" id="A0A8J2KM42"/>
<proteinExistence type="predicted"/>
<keyword evidence="3" id="KW-1185">Reference proteome</keyword>
<evidence type="ECO:0000313" key="2">
    <source>
        <dbReference type="EMBL" id="CAG7818947.1"/>
    </source>
</evidence>
<comment type="caution">
    <text evidence="2">The sequence shown here is derived from an EMBL/GenBank/DDBJ whole genome shotgun (WGS) entry which is preliminary data.</text>
</comment>
<gene>
    <name evidence="2" type="ORF">AFUS01_LOCUS29424</name>
</gene>
<feature type="non-terminal residue" evidence="2">
    <location>
        <position position="1"/>
    </location>
</feature>